<sequence length="416" mass="47650">MACILTSKAPGEDFAAMSEYSLDSLESVEDDSLEKRNSVNSDNDDNLGTIKSDDRSSKNTSFRLNSTLTTLSHIKDNMTEANCTVREDRCTGTTGVRNSIITSGRGFARRQQECRATREEPWLCIRKRNDVGERRSGEGDESRRRRRCRRTSRPTTMATTTTMTTETERCSLGARNSSSKCSLRDNGGGMRADKKLGNVLIPWIRGPARTTSYLELYRRRFNVSRYPRIHSPEGSTLSICGDSQLEELSLDEGCSSLPGTSRDDGSELSFYRRFVEDQAVRVTRTRRSCEILRQGITSNTVSLQEQCERSVSDSKLKKPTYRPYTIEEYRSLSVPRPDRSLGPDKDEVQAKREWLMRRRSYGDSVSARNREQILQRTRRFKVRRCDPHVWMDYRSRFILGMRGRDAPSLKNVSYLL</sequence>
<dbReference type="Proteomes" id="UP000078492">
    <property type="component" value="Unassembled WGS sequence"/>
</dbReference>
<feature type="compositionally biased region" description="Basic and acidic residues" evidence="1">
    <location>
        <begin position="133"/>
        <end position="143"/>
    </location>
</feature>
<gene>
    <name evidence="2" type="ORF">ALC57_04802</name>
</gene>
<organism evidence="2 3">
    <name type="scientific">Trachymyrmex cornetzi</name>
    <dbReference type="NCBI Taxonomy" id="471704"/>
    <lineage>
        <taxon>Eukaryota</taxon>
        <taxon>Metazoa</taxon>
        <taxon>Ecdysozoa</taxon>
        <taxon>Arthropoda</taxon>
        <taxon>Hexapoda</taxon>
        <taxon>Insecta</taxon>
        <taxon>Pterygota</taxon>
        <taxon>Neoptera</taxon>
        <taxon>Endopterygota</taxon>
        <taxon>Hymenoptera</taxon>
        <taxon>Apocrita</taxon>
        <taxon>Aculeata</taxon>
        <taxon>Formicoidea</taxon>
        <taxon>Formicidae</taxon>
        <taxon>Myrmicinae</taxon>
        <taxon>Trachymyrmex</taxon>
    </lineage>
</organism>
<keyword evidence="3" id="KW-1185">Reference proteome</keyword>
<reference evidence="2 3" key="1">
    <citation type="submission" date="2015-09" db="EMBL/GenBank/DDBJ databases">
        <title>Trachymyrmex cornetzi WGS genome.</title>
        <authorList>
            <person name="Nygaard S."/>
            <person name="Hu H."/>
            <person name="Boomsma J."/>
            <person name="Zhang G."/>
        </authorList>
    </citation>
    <scope>NUCLEOTIDE SEQUENCE [LARGE SCALE GENOMIC DNA]</scope>
    <source>
        <strain evidence="2">Tcor2-1</strain>
        <tissue evidence="2">Whole body</tissue>
    </source>
</reference>
<proteinExistence type="predicted"/>
<name>A0A195ECT0_9HYME</name>
<evidence type="ECO:0000313" key="2">
    <source>
        <dbReference type="EMBL" id="KYN23018.1"/>
    </source>
</evidence>
<dbReference type="AlphaFoldDB" id="A0A195ECT0"/>
<evidence type="ECO:0000313" key="3">
    <source>
        <dbReference type="Proteomes" id="UP000078492"/>
    </source>
</evidence>
<protein>
    <submittedName>
        <fullName evidence="2">Uncharacterized protein</fullName>
    </submittedName>
</protein>
<feature type="region of interest" description="Disordered" evidence="1">
    <location>
        <begin position="28"/>
        <end position="60"/>
    </location>
</feature>
<accession>A0A195ECT0</accession>
<dbReference type="EMBL" id="KQ979074">
    <property type="protein sequence ID" value="KYN23018.1"/>
    <property type="molecule type" value="Genomic_DNA"/>
</dbReference>
<feature type="compositionally biased region" description="Low complexity" evidence="1">
    <location>
        <begin position="153"/>
        <end position="163"/>
    </location>
</feature>
<feature type="region of interest" description="Disordered" evidence="1">
    <location>
        <begin position="133"/>
        <end position="163"/>
    </location>
</feature>
<evidence type="ECO:0000256" key="1">
    <source>
        <dbReference type="SAM" id="MobiDB-lite"/>
    </source>
</evidence>